<dbReference type="OrthoDB" id="2851338at2759"/>
<keyword evidence="2" id="KW-1185">Reference proteome</keyword>
<name>A0A1J9R4D4_9PEZI</name>
<proteinExistence type="predicted"/>
<comment type="caution">
    <text evidence="1">The sequence shown here is derived from an EMBL/GenBank/DDBJ whole genome shotgun (WGS) entry which is preliminary data.</text>
</comment>
<evidence type="ECO:0000313" key="2">
    <source>
        <dbReference type="Proteomes" id="UP000183809"/>
    </source>
</evidence>
<dbReference type="GeneID" id="31011836"/>
<organism evidence="1 2">
    <name type="scientific">Diplodia corticola</name>
    <dbReference type="NCBI Taxonomy" id="236234"/>
    <lineage>
        <taxon>Eukaryota</taxon>
        <taxon>Fungi</taxon>
        <taxon>Dikarya</taxon>
        <taxon>Ascomycota</taxon>
        <taxon>Pezizomycotina</taxon>
        <taxon>Dothideomycetes</taxon>
        <taxon>Dothideomycetes incertae sedis</taxon>
        <taxon>Botryosphaeriales</taxon>
        <taxon>Botryosphaeriaceae</taxon>
        <taxon>Diplodia</taxon>
    </lineage>
</organism>
<gene>
    <name evidence="1" type="ORF">BKCO1_17000115</name>
</gene>
<reference evidence="1 2" key="1">
    <citation type="submission" date="2016-10" db="EMBL/GenBank/DDBJ databases">
        <title>Proteomics and genomics reveal pathogen-plant mechanisms compatible with a hemibiotrophic lifestyle of Diplodia corticola.</title>
        <authorList>
            <person name="Fernandes I."/>
            <person name="De Jonge R."/>
            <person name="Van De Peer Y."/>
            <person name="Devreese B."/>
            <person name="Alves A."/>
            <person name="Esteves A.C."/>
        </authorList>
    </citation>
    <scope>NUCLEOTIDE SEQUENCE [LARGE SCALE GENOMIC DNA]</scope>
    <source>
        <strain evidence="1 2">CBS 112549</strain>
    </source>
</reference>
<protein>
    <submittedName>
        <fullName evidence="1">Alpha beta protein</fullName>
    </submittedName>
</protein>
<sequence length="248" mass="27690">MPTPGILYVGAAIKDPVLDEATLNKWYDETHVPEMFALRNGPPAAFRFKNTDSTRPFRYLCLYVLPDLAWADSDDLKGATLTHDALPSGRSYLELLDWDLRHYEKIQTFEGQNPKPDGARVGSCVIAVAMEPAAATADSDDPEHDLDAWYRLQHLDMLSTVKGYRRSTRYKLRSAVPATADAAARKLAVDELPRYLALHEYDSQDVPPEQIKLAVNTEWSKKVIGGARAFVRDVWLLTSEAGDAATKL</sequence>
<accession>A0A1J9R4D4</accession>
<dbReference type="Proteomes" id="UP000183809">
    <property type="component" value="Unassembled WGS sequence"/>
</dbReference>
<dbReference type="EMBL" id="MNUE01000017">
    <property type="protein sequence ID" value="OJD35464.1"/>
    <property type="molecule type" value="Genomic_DNA"/>
</dbReference>
<evidence type="ECO:0000313" key="1">
    <source>
        <dbReference type="EMBL" id="OJD35464.1"/>
    </source>
</evidence>
<dbReference type="RefSeq" id="XP_020131724.1">
    <property type="nucleotide sequence ID" value="XM_020271577.1"/>
</dbReference>
<dbReference type="AlphaFoldDB" id="A0A1J9R4D4"/>